<gene>
    <name evidence="1" type="ORF">SAMN05216454_101203</name>
</gene>
<dbReference type="PANTHER" id="PTHR36529:SF1">
    <property type="entry name" value="GLYCOSYLTRANSFERASE"/>
    <property type="match status" value="1"/>
</dbReference>
<keyword evidence="2" id="KW-1185">Reference proteome</keyword>
<dbReference type="RefSeq" id="WP_091973459.1">
    <property type="nucleotide sequence ID" value="NZ_FODF01000001.1"/>
</dbReference>
<dbReference type="NCBIfam" id="TIGR04282">
    <property type="entry name" value="glyco_like_cofC"/>
    <property type="match status" value="1"/>
</dbReference>
<dbReference type="InterPro" id="IPR029044">
    <property type="entry name" value="Nucleotide-diphossugar_trans"/>
</dbReference>
<dbReference type="Pfam" id="PF09837">
    <property type="entry name" value="DUF2064"/>
    <property type="match status" value="1"/>
</dbReference>
<evidence type="ECO:0000313" key="1">
    <source>
        <dbReference type="EMBL" id="SEN21528.1"/>
    </source>
</evidence>
<dbReference type="AlphaFoldDB" id="A0A1H8ERY9"/>
<dbReference type="Proteomes" id="UP000199512">
    <property type="component" value="Unassembled WGS sequence"/>
</dbReference>
<reference evidence="1 2" key="1">
    <citation type="submission" date="2016-10" db="EMBL/GenBank/DDBJ databases">
        <authorList>
            <person name="de Groot N.N."/>
        </authorList>
    </citation>
    <scope>NUCLEOTIDE SEQUENCE [LARGE SCALE GENOMIC DNA]</scope>
    <source>
        <strain evidence="1 2">Calf135</strain>
    </source>
</reference>
<dbReference type="Gene3D" id="3.90.550.10">
    <property type="entry name" value="Spore Coat Polysaccharide Biosynthesis Protein SpsA, Chain A"/>
    <property type="match status" value="1"/>
</dbReference>
<protein>
    <recommendedName>
        <fullName evidence="3">Glycosyltransferase</fullName>
    </recommendedName>
</protein>
<dbReference type="SUPFAM" id="SSF53448">
    <property type="entry name" value="Nucleotide-diphospho-sugar transferases"/>
    <property type="match status" value="1"/>
</dbReference>
<proteinExistence type="predicted"/>
<name>A0A1H8ERY9_9FIRM</name>
<sequence length="219" mass="25345">MKKGFIIFTRLPIPGQTKTRLEGCLTKKQCSELHKNMLKDLNETSKNIDADIFISYTPNGDTKILSEIFTVKNKKFSQRGEDIWFRMYDSMNRVFNMGYDRVVLIGADIPEMSYKHINKSFKVLDNVDVVITPTEDNGYCLIGSKKPIKEIFEMYNVSKDKTVIENTIALVCDAGLTVHINEKLLDLDEGEDLEELTNSTRYRKLDFGNTRKYLRERGY</sequence>
<dbReference type="PANTHER" id="PTHR36529">
    <property type="entry name" value="SLL1095 PROTEIN"/>
    <property type="match status" value="1"/>
</dbReference>
<dbReference type="OrthoDB" id="9810303at2"/>
<dbReference type="STRING" id="215200.SAMN05216454_101203"/>
<evidence type="ECO:0000313" key="2">
    <source>
        <dbReference type="Proteomes" id="UP000199512"/>
    </source>
</evidence>
<organism evidence="1 2">
    <name type="scientific">Peptostreptococcus russellii</name>
    <dbReference type="NCBI Taxonomy" id="215200"/>
    <lineage>
        <taxon>Bacteria</taxon>
        <taxon>Bacillati</taxon>
        <taxon>Bacillota</taxon>
        <taxon>Clostridia</taxon>
        <taxon>Peptostreptococcales</taxon>
        <taxon>Peptostreptococcaceae</taxon>
        <taxon>Peptostreptococcus</taxon>
    </lineage>
</organism>
<dbReference type="EMBL" id="FODF01000001">
    <property type="protein sequence ID" value="SEN21528.1"/>
    <property type="molecule type" value="Genomic_DNA"/>
</dbReference>
<accession>A0A1H8ERY9</accession>
<evidence type="ECO:0008006" key="3">
    <source>
        <dbReference type="Google" id="ProtNLM"/>
    </source>
</evidence>
<dbReference type="InterPro" id="IPR018641">
    <property type="entry name" value="Trfase_1_rSAM/seldom-assoc"/>
</dbReference>